<dbReference type="OrthoDB" id="4711815at2"/>
<dbReference type="Pfam" id="PF16264">
    <property type="entry name" value="SatD"/>
    <property type="match status" value="1"/>
</dbReference>
<proteinExistence type="predicted"/>
<sequence length="207" mass="22789">MTDSVPVALIADVIDSRQHADRDHVQRSAEDTLEEIARRVPPAEGFHATVGDEFQAVYSSRNEALRATLFAGLLPQQGPQLRFGLGEGRVSGVSSRTSDRIEDGPGWWHAREAVETVESQQRRFTFLRSWYISDVPEQALMINAYFLARDQQLGGLSVRARDYARGVVEGGSQKSIAEAYGVSQPAVSKLLRESGAAALIEGFRMLT</sequence>
<protein>
    <recommendedName>
        <fullName evidence="3">SatD family (SatD)</fullName>
    </recommendedName>
</protein>
<dbReference type="Proteomes" id="UP000310458">
    <property type="component" value="Unassembled WGS sequence"/>
</dbReference>
<name>A0A5R9BFW1_9MICC</name>
<dbReference type="EMBL" id="VAVZ01000006">
    <property type="protein sequence ID" value="TLP99081.1"/>
    <property type="molecule type" value="Genomic_DNA"/>
</dbReference>
<dbReference type="InterPro" id="IPR032580">
    <property type="entry name" value="SatD"/>
</dbReference>
<dbReference type="AlphaFoldDB" id="A0A5R9BFW1"/>
<organism evidence="1 2">
    <name type="scientific">Nesterenkonia salmonea</name>
    <dbReference type="NCBI Taxonomy" id="1804987"/>
    <lineage>
        <taxon>Bacteria</taxon>
        <taxon>Bacillati</taxon>
        <taxon>Actinomycetota</taxon>
        <taxon>Actinomycetes</taxon>
        <taxon>Micrococcales</taxon>
        <taxon>Micrococcaceae</taxon>
        <taxon>Nesterenkonia</taxon>
    </lineage>
</organism>
<keyword evidence="2" id="KW-1185">Reference proteome</keyword>
<evidence type="ECO:0008006" key="3">
    <source>
        <dbReference type="Google" id="ProtNLM"/>
    </source>
</evidence>
<dbReference type="RefSeq" id="WP_138252113.1">
    <property type="nucleotide sequence ID" value="NZ_VAVZ01000006.1"/>
</dbReference>
<reference evidence="1 2" key="1">
    <citation type="submission" date="2019-05" db="EMBL/GenBank/DDBJ databases">
        <title>Nesterenkonia sp. GY074 isolated from the Southern Atlantic Ocean.</title>
        <authorList>
            <person name="Zhang G."/>
        </authorList>
    </citation>
    <scope>NUCLEOTIDE SEQUENCE [LARGE SCALE GENOMIC DNA]</scope>
    <source>
        <strain evidence="1 2">GY074</strain>
    </source>
</reference>
<accession>A0A5R9BFW1</accession>
<gene>
    <name evidence="1" type="ORF">FEF26_03260</name>
</gene>
<evidence type="ECO:0000313" key="1">
    <source>
        <dbReference type="EMBL" id="TLP99081.1"/>
    </source>
</evidence>
<evidence type="ECO:0000313" key="2">
    <source>
        <dbReference type="Proteomes" id="UP000310458"/>
    </source>
</evidence>
<comment type="caution">
    <text evidence="1">The sequence shown here is derived from an EMBL/GenBank/DDBJ whole genome shotgun (WGS) entry which is preliminary data.</text>
</comment>